<dbReference type="RefSeq" id="WP_344136327.1">
    <property type="nucleotide sequence ID" value="NZ_BAAARA010000021.1"/>
</dbReference>
<proteinExistence type="predicted"/>
<organism evidence="2 3">
    <name type="scientific">Saccharopolyspora halophila</name>
    <dbReference type="NCBI Taxonomy" id="405551"/>
    <lineage>
        <taxon>Bacteria</taxon>
        <taxon>Bacillati</taxon>
        <taxon>Actinomycetota</taxon>
        <taxon>Actinomycetes</taxon>
        <taxon>Pseudonocardiales</taxon>
        <taxon>Pseudonocardiaceae</taxon>
        <taxon>Saccharopolyspora</taxon>
    </lineage>
</organism>
<evidence type="ECO:0000313" key="2">
    <source>
        <dbReference type="EMBL" id="GAA2360394.1"/>
    </source>
</evidence>
<keyword evidence="3" id="KW-1185">Reference proteome</keyword>
<reference evidence="3" key="1">
    <citation type="journal article" date="2019" name="Int. J. Syst. Evol. Microbiol.">
        <title>The Global Catalogue of Microorganisms (GCM) 10K type strain sequencing project: providing services to taxonomists for standard genome sequencing and annotation.</title>
        <authorList>
            <consortium name="The Broad Institute Genomics Platform"/>
            <consortium name="The Broad Institute Genome Sequencing Center for Infectious Disease"/>
            <person name="Wu L."/>
            <person name="Ma J."/>
        </authorList>
    </citation>
    <scope>NUCLEOTIDE SEQUENCE [LARGE SCALE GENOMIC DNA]</scope>
    <source>
        <strain evidence="3">JCM 16221</strain>
    </source>
</reference>
<evidence type="ECO:0000256" key="1">
    <source>
        <dbReference type="SAM" id="MobiDB-lite"/>
    </source>
</evidence>
<feature type="region of interest" description="Disordered" evidence="1">
    <location>
        <begin position="1"/>
        <end position="38"/>
    </location>
</feature>
<gene>
    <name evidence="2" type="ORF">GCM10009854_44320</name>
</gene>
<dbReference type="EMBL" id="BAAARA010000021">
    <property type="protein sequence ID" value="GAA2360394.1"/>
    <property type="molecule type" value="Genomic_DNA"/>
</dbReference>
<sequence length="92" mass="9779">MDRIVRRVRTAGTATSVLGRPHDRSTPPNGLGDQREPVEALTARRPDSFAESLGRPAAPSASLFEIPEALEGMTALPAKRTRLGAMTAVSRG</sequence>
<dbReference type="Proteomes" id="UP001501218">
    <property type="component" value="Unassembled WGS sequence"/>
</dbReference>
<protein>
    <submittedName>
        <fullName evidence="2">Uncharacterized protein</fullName>
    </submittedName>
</protein>
<evidence type="ECO:0000313" key="3">
    <source>
        <dbReference type="Proteomes" id="UP001501218"/>
    </source>
</evidence>
<comment type="caution">
    <text evidence="2">The sequence shown here is derived from an EMBL/GenBank/DDBJ whole genome shotgun (WGS) entry which is preliminary data.</text>
</comment>
<accession>A0ABP5TWL0</accession>
<name>A0ABP5TWL0_9PSEU</name>